<reference evidence="1 2" key="1">
    <citation type="submission" date="2014-07" db="EMBL/GenBank/DDBJ databases">
        <title>Comparative analysis of Nitrosococcus oceani genome inventories of strains from Pacific and Atlantic gyres.</title>
        <authorList>
            <person name="Lim C.K."/>
            <person name="Wang L."/>
            <person name="Sayavedra-Soto L.A."/>
            <person name="Klotz M.G."/>
        </authorList>
    </citation>
    <scope>NUCLEOTIDE SEQUENCE [LARGE SCALE GENOMIC DNA]</scope>
    <source>
        <strain evidence="1 2">C-27</strain>
    </source>
</reference>
<dbReference type="HOGENOM" id="CLU_2718254_0_0_6"/>
<evidence type="ECO:0000313" key="1">
    <source>
        <dbReference type="EMBL" id="KFI19701.1"/>
    </source>
</evidence>
<organism evidence="1 2">
    <name type="scientific">Nitrosococcus oceani C-27</name>
    <dbReference type="NCBI Taxonomy" id="314279"/>
    <lineage>
        <taxon>Bacteria</taxon>
        <taxon>Pseudomonadati</taxon>
        <taxon>Pseudomonadota</taxon>
        <taxon>Gammaproteobacteria</taxon>
        <taxon>Chromatiales</taxon>
        <taxon>Chromatiaceae</taxon>
        <taxon>Nitrosococcus</taxon>
    </lineage>
</organism>
<evidence type="ECO:0000313" key="2">
    <source>
        <dbReference type="Proteomes" id="UP000028839"/>
    </source>
</evidence>
<comment type="caution">
    <text evidence="1">The sequence shown here is derived from an EMBL/GenBank/DDBJ whole genome shotgun (WGS) entry which is preliminary data.</text>
</comment>
<gene>
    <name evidence="1" type="ORF">IB75_07805</name>
</gene>
<protein>
    <submittedName>
        <fullName evidence="1">Uncharacterized protein</fullName>
    </submittedName>
</protein>
<dbReference type="AlphaFoldDB" id="A0A0E2Z3D5"/>
<accession>A0A0E2Z3D5</accession>
<dbReference type="EMBL" id="JPGN01000043">
    <property type="protein sequence ID" value="KFI19701.1"/>
    <property type="molecule type" value="Genomic_DNA"/>
</dbReference>
<sequence>MIYRVPLFVLGFFCLPATLLAPPMVAGLCGVLISLEGSVGLGARRAYECLIFRVGGVLLIRGQHLQARAGIV</sequence>
<dbReference type="OrthoDB" id="9811974at2"/>
<name>A0A0E2Z3D5_9GAMM</name>
<dbReference type="Proteomes" id="UP000028839">
    <property type="component" value="Unassembled WGS sequence"/>
</dbReference>
<proteinExistence type="predicted"/>